<gene>
    <name evidence="1" type="ORF">Poly21_02810</name>
</gene>
<sequence length="91" mass="10285">MWTRLNGRINTTRGDHECPERHDDIASLMLFLLGVYDPFSPVHDVDAHEEPPLVEPVRGDRSRCAKPMQRCRASQRAAAQIDSVTPARFGD</sequence>
<protein>
    <submittedName>
        <fullName evidence="1">Uncharacterized protein</fullName>
    </submittedName>
</protein>
<dbReference type="AlphaFoldDB" id="A0A5C6C3N0"/>
<reference evidence="1 2" key="1">
    <citation type="journal article" date="2020" name="Antonie Van Leeuwenhoek">
        <title>Rhodopirellula heiligendammensis sp. nov., Rhodopirellula pilleata sp. nov., and Rhodopirellula solitaria sp. nov. isolated from natural or artificial marine surfaces in Northern Germany and California, USA, and emended description of the genus Rhodopirellula.</title>
        <authorList>
            <person name="Kallscheuer N."/>
            <person name="Wiegand S."/>
            <person name="Jogler M."/>
            <person name="Boedeker C."/>
            <person name="Peeters S.H."/>
            <person name="Rast P."/>
            <person name="Heuer A."/>
            <person name="Jetten M.S.M."/>
            <person name="Rohde M."/>
            <person name="Jogler C."/>
        </authorList>
    </citation>
    <scope>NUCLEOTIDE SEQUENCE [LARGE SCALE GENOMIC DNA]</scope>
    <source>
        <strain evidence="1 2">Poly21</strain>
    </source>
</reference>
<dbReference type="EMBL" id="SJPU01000001">
    <property type="protein sequence ID" value="TWU18126.1"/>
    <property type="molecule type" value="Genomic_DNA"/>
</dbReference>
<accession>A0A5C6C3N0</accession>
<name>A0A5C6C3N0_9BACT</name>
<dbReference type="Proteomes" id="UP000319908">
    <property type="component" value="Unassembled WGS sequence"/>
</dbReference>
<comment type="caution">
    <text evidence="1">The sequence shown here is derived from an EMBL/GenBank/DDBJ whole genome shotgun (WGS) entry which is preliminary data.</text>
</comment>
<evidence type="ECO:0000313" key="2">
    <source>
        <dbReference type="Proteomes" id="UP000319908"/>
    </source>
</evidence>
<proteinExistence type="predicted"/>
<organism evidence="1 2">
    <name type="scientific">Allorhodopirellula heiligendammensis</name>
    <dbReference type="NCBI Taxonomy" id="2714739"/>
    <lineage>
        <taxon>Bacteria</taxon>
        <taxon>Pseudomonadati</taxon>
        <taxon>Planctomycetota</taxon>
        <taxon>Planctomycetia</taxon>
        <taxon>Pirellulales</taxon>
        <taxon>Pirellulaceae</taxon>
        <taxon>Allorhodopirellula</taxon>
    </lineage>
</organism>
<evidence type="ECO:0000313" key="1">
    <source>
        <dbReference type="EMBL" id="TWU18126.1"/>
    </source>
</evidence>
<keyword evidence="2" id="KW-1185">Reference proteome</keyword>